<dbReference type="InterPro" id="IPR045508">
    <property type="entry name" value="DUF6482"/>
</dbReference>
<dbReference type="RefSeq" id="WP_347690106.1">
    <property type="nucleotide sequence ID" value="NZ_JBDPZN010000003.1"/>
</dbReference>
<proteinExistence type="predicted"/>
<sequence>MQLSEIKLAIAEQTQHPTIISYADSNHYLLGLKDLDGNFQRAHDRDGKPLCFNSIKQAEELLKQQGINYAMIEMQTAYDEMVGNSSASHCHYRVEF</sequence>
<evidence type="ECO:0000313" key="1">
    <source>
        <dbReference type="EMBL" id="MEO3682493.1"/>
    </source>
</evidence>
<reference evidence="1 2" key="1">
    <citation type="submission" date="2024-05" db="EMBL/GenBank/DDBJ databases">
        <title>Genome sequencing of Marine Estuary Bacteria, Shewanella vesiculosa and S. baltica, and Pseudomonas syringae.</title>
        <authorList>
            <person name="Gurung A."/>
            <person name="Maclea K.S."/>
        </authorList>
    </citation>
    <scope>NUCLEOTIDE SEQUENCE [LARGE SCALE GENOMIC DNA]</scope>
    <source>
        <strain evidence="1 2">1A</strain>
    </source>
</reference>
<keyword evidence="2" id="KW-1185">Reference proteome</keyword>
<dbReference type="Proteomes" id="UP001477278">
    <property type="component" value="Unassembled WGS sequence"/>
</dbReference>
<protein>
    <submittedName>
        <fullName evidence="1">DUF6482 family protein</fullName>
    </submittedName>
</protein>
<accession>A0ABV0FNT6</accession>
<organism evidence="1 2">
    <name type="scientific">Shewanella vesiculosa</name>
    <dbReference type="NCBI Taxonomy" id="518738"/>
    <lineage>
        <taxon>Bacteria</taxon>
        <taxon>Pseudomonadati</taxon>
        <taxon>Pseudomonadota</taxon>
        <taxon>Gammaproteobacteria</taxon>
        <taxon>Alteromonadales</taxon>
        <taxon>Shewanellaceae</taxon>
        <taxon>Shewanella</taxon>
    </lineage>
</organism>
<dbReference type="EMBL" id="JBDPZN010000003">
    <property type="protein sequence ID" value="MEO3682493.1"/>
    <property type="molecule type" value="Genomic_DNA"/>
</dbReference>
<evidence type="ECO:0000313" key="2">
    <source>
        <dbReference type="Proteomes" id="UP001477278"/>
    </source>
</evidence>
<gene>
    <name evidence="1" type="ORF">ABHN84_09345</name>
</gene>
<dbReference type="Pfam" id="PF20090">
    <property type="entry name" value="DUF6482"/>
    <property type="match status" value="1"/>
</dbReference>
<name>A0ABV0FNT6_9GAMM</name>
<comment type="caution">
    <text evidence="1">The sequence shown here is derived from an EMBL/GenBank/DDBJ whole genome shotgun (WGS) entry which is preliminary data.</text>
</comment>